<feature type="transmembrane region" description="Helical" evidence="8">
    <location>
        <begin position="98"/>
        <end position="117"/>
    </location>
</feature>
<dbReference type="SUPFAM" id="SSF81345">
    <property type="entry name" value="ABC transporter involved in vitamin B12 uptake, BtuC"/>
    <property type="match status" value="1"/>
</dbReference>
<dbReference type="PANTHER" id="PTHR30472">
    <property type="entry name" value="FERRIC ENTEROBACTIN TRANSPORT SYSTEM PERMEASE PROTEIN"/>
    <property type="match status" value="1"/>
</dbReference>
<evidence type="ECO:0000256" key="8">
    <source>
        <dbReference type="SAM" id="Phobius"/>
    </source>
</evidence>
<comment type="subcellular location">
    <subcellularLocation>
        <location evidence="1">Cell membrane</location>
        <topology evidence="1">Multi-pass membrane protein</topology>
    </subcellularLocation>
</comment>
<evidence type="ECO:0000313" key="10">
    <source>
        <dbReference type="Proteomes" id="UP000316612"/>
    </source>
</evidence>
<protein>
    <submittedName>
        <fullName evidence="9">Iron-enterobactin transporter membrane protein</fullName>
    </submittedName>
</protein>
<keyword evidence="3" id="KW-0813">Transport</keyword>
<evidence type="ECO:0000256" key="3">
    <source>
        <dbReference type="ARBA" id="ARBA00022448"/>
    </source>
</evidence>
<dbReference type="PANTHER" id="PTHR30472:SF1">
    <property type="entry name" value="FE(3+) DICITRATE TRANSPORT SYSTEM PERMEASE PROTEIN FECC-RELATED"/>
    <property type="match status" value="1"/>
</dbReference>
<evidence type="ECO:0000256" key="1">
    <source>
        <dbReference type="ARBA" id="ARBA00004651"/>
    </source>
</evidence>
<dbReference type="EMBL" id="BJNY01000005">
    <property type="protein sequence ID" value="GED05481.1"/>
    <property type="molecule type" value="Genomic_DNA"/>
</dbReference>
<keyword evidence="4" id="KW-1003">Cell membrane</keyword>
<proteinExistence type="inferred from homology"/>
<feature type="transmembrane region" description="Helical" evidence="8">
    <location>
        <begin position="40"/>
        <end position="58"/>
    </location>
</feature>
<keyword evidence="6 8" id="KW-1133">Transmembrane helix</keyword>
<comment type="similarity">
    <text evidence="2">Belongs to the binding-protein-dependent transport system permease family. FecCD subfamily.</text>
</comment>
<dbReference type="GO" id="GO:0005886">
    <property type="term" value="C:plasma membrane"/>
    <property type="evidence" value="ECO:0007669"/>
    <property type="project" value="UniProtKB-SubCell"/>
</dbReference>
<keyword evidence="5 8" id="KW-0812">Transmembrane</keyword>
<feature type="transmembrane region" description="Helical" evidence="8">
    <location>
        <begin position="168"/>
        <end position="187"/>
    </location>
</feature>
<reference evidence="9 10" key="1">
    <citation type="submission" date="2019-06" db="EMBL/GenBank/DDBJ databases">
        <title>Whole genome shotgun sequence of Glutamicibacter uratoxydans NBRC 15515.</title>
        <authorList>
            <person name="Hosoyama A."/>
            <person name="Uohara A."/>
            <person name="Ohji S."/>
            <person name="Ichikawa N."/>
        </authorList>
    </citation>
    <scope>NUCLEOTIDE SEQUENCE [LARGE SCALE GENOMIC DNA]</scope>
    <source>
        <strain evidence="9 10">NBRC 15515</strain>
    </source>
</reference>
<evidence type="ECO:0000256" key="2">
    <source>
        <dbReference type="ARBA" id="ARBA00007935"/>
    </source>
</evidence>
<dbReference type="InterPro" id="IPR000522">
    <property type="entry name" value="ABC_transptr_permease_BtuC"/>
</dbReference>
<feature type="transmembrane region" description="Helical" evidence="8">
    <location>
        <begin position="124"/>
        <end position="144"/>
    </location>
</feature>
<keyword evidence="7 8" id="KW-0472">Membrane</keyword>
<evidence type="ECO:0000256" key="7">
    <source>
        <dbReference type="ARBA" id="ARBA00023136"/>
    </source>
</evidence>
<dbReference type="GO" id="GO:0022857">
    <property type="term" value="F:transmembrane transporter activity"/>
    <property type="evidence" value="ECO:0007669"/>
    <property type="project" value="InterPro"/>
</dbReference>
<dbReference type="CDD" id="cd06550">
    <property type="entry name" value="TM_ABC_iron-siderophores_like"/>
    <property type="match status" value="1"/>
</dbReference>
<organism evidence="9 10">
    <name type="scientific">Glutamicibacter uratoxydans</name>
    <name type="common">Arthrobacter uratoxydans</name>
    <dbReference type="NCBI Taxonomy" id="43667"/>
    <lineage>
        <taxon>Bacteria</taxon>
        <taxon>Bacillati</taxon>
        <taxon>Actinomycetota</taxon>
        <taxon>Actinomycetes</taxon>
        <taxon>Micrococcales</taxon>
        <taxon>Micrococcaceae</taxon>
        <taxon>Glutamicibacter</taxon>
    </lineage>
</organism>
<comment type="caution">
    <text evidence="9">The sequence shown here is derived from an EMBL/GenBank/DDBJ whole genome shotgun (WGS) entry which is preliminary data.</text>
</comment>
<dbReference type="AlphaFoldDB" id="A0A4Y4DSK4"/>
<evidence type="ECO:0000313" key="9">
    <source>
        <dbReference type="EMBL" id="GED05481.1"/>
    </source>
</evidence>
<evidence type="ECO:0000256" key="6">
    <source>
        <dbReference type="ARBA" id="ARBA00022989"/>
    </source>
</evidence>
<dbReference type="GO" id="GO:0033214">
    <property type="term" value="P:siderophore-iron import into cell"/>
    <property type="evidence" value="ECO:0007669"/>
    <property type="project" value="TreeGrafter"/>
</dbReference>
<evidence type="ECO:0000256" key="4">
    <source>
        <dbReference type="ARBA" id="ARBA00022475"/>
    </source>
</evidence>
<accession>A0A4Y4DSK4</accession>
<evidence type="ECO:0000256" key="5">
    <source>
        <dbReference type="ARBA" id="ARBA00022692"/>
    </source>
</evidence>
<gene>
    <name evidence="9" type="ORF">AUR04nite_10130</name>
</gene>
<dbReference type="Proteomes" id="UP000316612">
    <property type="component" value="Unassembled WGS sequence"/>
</dbReference>
<feature type="transmembrane region" description="Helical" evidence="8">
    <location>
        <begin position="282"/>
        <end position="304"/>
    </location>
</feature>
<sequence length="309" mass="31596">MALGSKSLSLSDLLALSSGDGSIADRLIVFDLRFSRTVNALLVGAALGASGAIMQSVIRNPIADPGVLGISAGASLGVASGIMLLGAAGLWIGLLSSLLGALLAAGFLFLCAMLPSFRSSAVRITLCGIAFSAVLAGITQGIVLTNDKVLDQFRFWQVGSLTARPLEAAAWVAPLVLAGLIFSWFIGGKLNILDLGDDSAQALGISVAMVRTSSLLIVALLCGPATALAGPVAFIGFAVPHMVRLFIGHDTKQVIRFSALAAPSLLLVCDIIGRLVGHGAEVPVGIVTAVLGSILLMLLVAFSARRKLT</sequence>
<feature type="transmembrane region" description="Helical" evidence="8">
    <location>
        <begin position="70"/>
        <end position="92"/>
    </location>
</feature>
<keyword evidence="10" id="KW-1185">Reference proteome</keyword>
<dbReference type="Gene3D" id="1.10.3470.10">
    <property type="entry name" value="ABC transporter involved in vitamin B12 uptake, BtuC"/>
    <property type="match status" value="1"/>
</dbReference>
<name>A0A4Y4DSK4_GLUUR</name>
<dbReference type="Pfam" id="PF01032">
    <property type="entry name" value="FecCD"/>
    <property type="match status" value="1"/>
</dbReference>
<dbReference type="InterPro" id="IPR037294">
    <property type="entry name" value="ABC_BtuC-like"/>
</dbReference>